<dbReference type="STRING" id="1136941.ACH46_15950"/>
<evidence type="ECO:0000256" key="1">
    <source>
        <dbReference type="SAM" id="Phobius"/>
    </source>
</evidence>
<organism evidence="2 3">
    <name type="scientific">Gordonia phthalatica</name>
    <dbReference type="NCBI Taxonomy" id="1136941"/>
    <lineage>
        <taxon>Bacteria</taxon>
        <taxon>Bacillati</taxon>
        <taxon>Actinomycetota</taxon>
        <taxon>Actinomycetes</taxon>
        <taxon>Mycobacteriales</taxon>
        <taxon>Gordoniaceae</taxon>
        <taxon>Gordonia</taxon>
    </lineage>
</organism>
<sequence length="121" mass="12878">MLLQIPGLCVTRFTDPRWRGEDEESIRASTELGLGWMMTAISVTALVGVVAWHYSGGLTVGVIGALTAPLALIFALVGIFTLNPDREVTSSIWVPLLLATLTVGAGAARAGIRRWWGGESV</sequence>
<dbReference type="AlphaFoldDB" id="A0A0N9NDF0"/>
<keyword evidence="3" id="KW-1185">Reference proteome</keyword>
<feature type="transmembrane region" description="Helical" evidence="1">
    <location>
        <begin position="34"/>
        <end position="54"/>
    </location>
</feature>
<reference evidence="2 3" key="2">
    <citation type="journal article" date="2017" name="Int. J. Syst. Evol. Microbiol.">
        <title>Gordonia phthalatica sp. nov., a di-n-butyl phthalate-degrading bacterium isolated from activated sludge.</title>
        <authorList>
            <person name="Jin D."/>
            <person name="Kong X."/>
            <person name="Jia M."/>
            <person name="Yu X."/>
            <person name="Wang X."/>
            <person name="Zhuang X."/>
            <person name="Deng Y."/>
            <person name="Bai Z."/>
        </authorList>
    </citation>
    <scope>NUCLEOTIDE SEQUENCE [LARGE SCALE GENOMIC DNA]</scope>
    <source>
        <strain evidence="2 3">QH-11</strain>
    </source>
</reference>
<dbReference type="EMBL" id="CP011853">
    <property type="protein sequence ID" value="ALG85701.1"/>
    <property type="molecule type" value="Genomic_DNA"/>
</dbReference>
<feature type="transmembrane region" description="Helical" evidence="1">
    <location>
        <begin position="92"/>
        <end position="112"/>
    </location>
</feature>
<gene>
    <name evidence="2" type="ORF">ACH46_15950</name>
</gene>
<keyword evidence="1" id="KW-1133">Transmembrane helix</keyword>
<dbReference type="Proteomes" id="UP000063789">
    <property type="component" value="Chromosome"/>
</dbReference>
<feature type="transmembrane region" description="Helical" evidence="1">
    <location>
        <begin position="60"/>
        <end position="80"/>
    </location>
</feature>
<dbReference type="PATRIC" id="fig|1136941.3.peg.3259"/>
<keyword evidence="1" id="KW-0812">Transmembrane</keyword>
<keyword evidence="1" id="KW-0472">Membrane</keyword>
<reference evidence="3" key="1">
    <citation type="submission" date="2015-06" db="EMBL/GenBank/DDBJ databases">
        <title>Complete genome sequence and metabolic analysis of phthalate degradation pathway in Gordonia sp. QH-11.</title>
        <authorList>
            <person name="Jin D."/>
            <person name="Kong X."/>
            <person name="Bai Z."/>
        </authorList>
    </citation>
    <scope>NUCLEOTIDE SEQUENCE [LARGE SCALE GENOMIC DNA]</scope>
    <source>
        <strain evidence="3">QH-11</strain>
    </source>
</reference>
<evidence type="ECO:0000313" key="3">
    <source>
        <dbReference type="Proteomes" id="UP000063789"/>
    </source>
</evidence>
<dbReference type="KEGG" id="goq:ACH46_15950"/>
<proteinExistence type="predicted"/>
<dbReference type="RefSeq" id="WP_062393793.1">
    <property type="nucleotide sequence ID" value="NZ_CP011853.1"/>
</dbReference>
<name>A0A0N9NDF0_9ACTN</name>
<protein>
    <submittedName>
        <fullName evidence="2">Uncharacterized protein</fullName>
    </submittedName>
</protein>
<accession>A0A0N9NDF0</accession>
<evidence type="ECO:0000313" key="2">
    <source>
        <dbReference type="EMBL" id="ALG85701.1"/>
    </source>
</evidence>